<keyword evidence="4" id="KW-1185">Reference proteome</keyword>
<dbReference type="EMBL" id="FONY01000073">
    <property type="protein sequence ID" value="SFF59410.1"/>
    <property type="molecule type" value="Genomic_DNA"/>
</dbReference>
<keyword evidence="1" id="KW-1133">Transmembrane helix</keyword>
<keyword evidence="3" id="KW-0808">Transferase</keyword>
<keyword evidence="1" id="KW-0812">Transmembrane</keyword>
<protein>
    <submittedName>
        <fullName evidence="3">Acyltransferase family protein</fullName>
    </submittedName>
</protein>
<feature type="transmembrane region" description="Helical" evidence="1">
    <location>
        <begin position="85"/>
        <end position="109"/>
    </location>
</feature>
<gene>
    <name evidence="3" type="ORF">SAMN04488541_10732</name>
</gene>
<proteinExistence type="predicted"/>
<organism evidence="3 4">
    <name type="scientific">Thermoflexibacter ruber</name>
    <dbReference type="NCBI Taxonomy" id="1003"/>
    <lineage>
        <taxon>Bacteria</taxon>
        <taxon>Pseudomonadati</taxon>
        <taxon>Bacteroidota</taxon>
        <taxon>Cytophagia</taxon>
        <taxon>Cytophagales</taxon>
        <taxon>Thermoflexibacteraceae</taxon>
        <taxon>Thermoflexibacter</taxon>
    </lineage>
</organism>
<dbReference type="PANTHER" id="PTHR36927:SF3">
    <property type="entry name" value="GLUCANS BIOSYNTHESIS PROTEIN C"/>
    <property type="match status" value="1"/>
</dbReference>
<feature type="domain" description="Acyltransferase 3" evidence="2">
    <location>
        <begin position="7"/>
        <end position="325"/>
    </location>
</feature>
<feature type="transmembrane region" description="Helical" evidence="1">
    <location>
        <begin position="301"/>
        <end position="320"/>
    </location>
</feature>
<reference evidence="3 4" key="1">
    <citation type="submission" date="2016-10" db="EMBL/GenBank/DDBJ databases">
        <authorList>
            <person name="de Groot N.N."/>
        </authorList>
    </citation>
    <scope>NUCLEOTIDE SEQUENCE [LARGE SCALE GENOMIC DNA]</scope>
    <source>
        <strain>GEY</strain>
        <strain evidence="4">DSM 9560</strain>
    </source>
</reference>
<dbReference type="AlphaFoldDB" id="A0A1I2JZR4"/>
<feature type="transmembrane region" description="Helical" evidence="1">
    <location>
        <begin position="207"/>
        <end position="230"/>
    </location>
</feature>
<accession>A0A1I2JZR4</accession>
<dbReference type="Proteomes" id="UP000199513">
    <property type="component" value="Unassembled WGS sequence"/>
</dbReference>
<keyword evidence="1" id="KW-0472">Membrane</keyword>
<dbReference type="InterPro" id="IPR050623">
    <property type="entry name" value="Glucan_succinyl_AcylTrfase"/>
</dbReference>
<dbReference type="STRING" id="1003.SAMN04488541_10732"/>
<evidence type="ECO:0000256" key="1">
    <source>
        <dbReference type="SAM" id="Phobius"/>
    </source>
</evidence>
<dbReference type="RefSeq" id="WP_177217500.1">
    <property type="nucleotide sequence ID" value="NZ_FONY01000073.1"/>
</dbReference>
<dbReference type="GO" id="GO:0016747">
    <property type="term" value="F:acyltransferase activity, transferring groups other than amino-acyl groups"/>
    <property type="evidence" value="ECO:0007669"/>
    <property type="project" value="InterPro"/>
</dbReference>
<feature type="transmembrane region" description="Helical" evidence="1">
    <location>
        <begin position="12"/>
        <end position="31"/>
    </location>
</feature>
<dbReference type="InterPro" id="IPR002656">
    <property type="entry name" value="Acyl_transf_3_dom"/>
</dbReference>
<evidence type="ECO:0000313" key="4">
    <source>
        <dbReference type="Proteomes" id="UP000199513"/>
    </source>
</evidence>
<feature type="transmembrane region" description="Helical" evidence="1">
    <location>
        <begin position="51"/>
        <end position="73"/>
    </location>
</feature>
<evidence type="ECO:0000313" key="3">
    <source>
        <dbReference type="EMBL" id="SFF59410.1"/>
    </source>
</evidence>
<feature type="transmembrane region" description="Helical" evidence="1">
    <location>
        <begin position="237"/>
        <end position="264"/>
    </location>
</feature>
<dbReference type="Pfam" id="PF01757">
    <property type="entry name" value="Acyl_transf_3"/>
    <property type="match status" value="1"/>
</dbReference>
<keyword evidence="3" id="KW-0012">Acyltransferase</keyword>
<dbReference type="PANTHER" id="PTHR36927">
    <property type="entry name" value="BLR4337 PROTEIN"/>
    <property type="match status" value="1"/>
</dbReference>
<name>A0A1I2JZR4_9BACT</name>
<evidence type="ECO:0000259" key="2">
    <source>
        <dbReference type="Pfam" id="PF01757"/>
    </source>
</evidence>
<sequence>MEKVRHYQFDWVRILAFALLIAFHISCIFTRENWYIVNAEKSQILTLIFKFISQWRIPLLFFISGAVLAFAIKPNAISKYITNRVIRLLIPLFFSMVVVNVPISFYSALFNKSYQGSFWDFYAYVLENKQFHWQHLWYVAYLFVYSLLALPLFIYVLKNKVNFNNFIAYFIHKIRFLLLFLPLILVHLSLVDSFPITHLIWGDWYFFTFNFVIFMYGFLFANSNTLIGLVHQHRLRFLLVVISLTFLLIIFERLETNAIIYYIFKILKPAYILLCIVTIIAFAHQYLSFNHKWISYLSQAIYPFYILHMPITVIIGYYVVALNLNLYIKFIILKSKRF</sequence>
<feature type="transmembrane region" description="Helical" evidence="1">
    <location>
        <begin position="177"/>
        <end position="201"/>
    </location>
</feature>
<feature type="transmembrane region" description="Helical" evidence="1">
    <location>
        <begin position="136"/>
        <end position="157"/>
    </location>
</feature>